<keyword evidence="4 9" id="KW-0067">ATP-binding</keyword>
<evidence type="ECO:0000256" key="6">
    <source>
        <dbReference type="ARBA" id="ARBA00034617"/>
    </source>
</evidence>
<evidence type="ECO:0000259" key="11">
    <source>
        <dbReference type="PROSITE" id="PS51198"/>
    </source>
</evidence>
<feature type="domain" description="UvrD-like helicase ATP-binding" evidence="11">
    <location>
        <begin position="231"/>
        <end position="542"/>
    </location>
</feature>
<keyword evidence="2 9" id="KW-0378">Hydrolase</keyword>
<evidence type="ECO:0000256" key="10">
    <source>
        <dbReference type="SAM" id="MobiDB-lite"/>
    </source>
</evidence>
<dbReference type="Proteomes" id="UP000654947">
    <property type="component" value="Unassembled WGS sequence"/>
</dbReference>
<dbReference type="InterPro" id="IPR000212">
    <property type="entry name" value="DNA_helicase_UvrD/REP"/>
</dbReference>
<dbReference type="PROSITE" id="PS51198">
    <property type="entry name" value="UVRD_HELICASE_ATP_BIND"/>
    <property type="match status" value="1"/>
</dbReference>
<dbReference type="GO" id="GO:0003677">
    <property type="term" value="F:DNA binding"/>
    <property type="evidence" value="ECO:0007669"/>
    <property type="project" value="InterPro"/>
</dbReference>
<feature type="binding site" evidence="9">
    <location>
        <begin position="252"/>
        <end position="259"/>
    </location>
    <ligand>
        <name>ATP</name>
        <dbReference type="ChEBI" id="CHEBI:30616"/>
    </ligand>
</feature>
<dbReference type="SUPFAM" id="SSF52540">
    <property type="entry name" value="P-loop containing nucleoside triphosphate hydrolases"/>
    <property type="match status" value="1"/>
</dbReference>
<comment type="catalytic activity">
    <reaction evidence="8">
        <text>ATP + H2O = ADP + phosphate + H(+)</text>
        <dbReference type="Rhea" id="RHEA:13065"/>
        <dbReference type="ChEBI" id="CHEBI:15377"/>
        <dbReference type="ChEBI" id="CHEBI:15378"/>
        <dbReference type="ChEBI" id="CHEBI:30616"/>
        <dbReference type="ChEBI" id="CHEBI:43474"/>
        <dbReference type="ChEBI" id="CHEBI:456216"/>
        <dbReference type="EC" id="5.6.2.4"/>
    </reaction>
</comment>
<keyword evidence="1 9" id="KW-0547">Nucleotide-binding</keyword>
<evidence type="ECO:0000256" key="4">
    <source>
        <dbReference type="ARBA" id="ARBA00022840"/>
    </source>
</evidence>
<feature type="compositionally biased region" description="Low complexity" evidence="10">
    <location>
        <begin position="53"/>
        <end position="69"/>
    </location>
</feature>
<evidence type="ECO:0000256" key="5">
    <source>
        <dbReference type="ARBA" id="ARBA00023235"/>
    </source>
</evidence>
<evidence type="ECO:0000256" key="1">
    <source>
        <dbReference type="ARBA" id="ARBA00022741"/>
    </source>
</evidence>
<dbReference type="EC" id="5.6.2.4" evidence="7"/>
<dbReference type="EMBL" id="BMXL01000004">
    <property type="protein sequence ID" value="GHD20557.1"/>
    <property type="molecule type" value="Genomic_DNA"/>
</dbReference>
<feature type="compositionally biased region" description="Low complexity" evidence="10">
    <location>
        <begin position="78"/>
        <end position="98"/>
    </location>
</feature>
<evidence type="ECO:0000256" key="8">
    <source>
        <dbReference type="ARBA" id="ARBA00048988"/>
    </source>
</evidence>
<name>A0A918X9X3_9ACTN</name>
<dbReference type="GO" id="GO:0033202">
    <property type="term" value="C:DNA helicase complex"/>
    <property type="evidence" value="ECO:0007669"/>
    <property type="project" value="TreeGrafter"/>
</dbReference>
<dbReference type="InterPro" id="IPR014016">
    <property type="entry name" value="UvrD-like_ATP-bd"/>
</dbReference>
<evidence type="ECO:0000256" key="3">
    <source>
        <dbReference type="ARBA" id="ARBA00022806"/>
    </source>
</evidence>
<evidence type="ECO:0000256" key="9">
    <source>
        <dbReference type="PROSITE-ProRule" id="PRU00560"/>
    </source>
</evidence>
<evidence type="ECO:0000313" key="13">
    <source>
        <dbReference type="Proteomes" id="UP000654947"/>
    </source>
</evidence>
<dbReference type="GO" id="GO:0000725">
    <property type="term" value="P:recombinational repair"/>
    <property type="evidence" value="ECO:0007669"/>
    <property type="project" value="TreeGrafter"/>
</dbReference>
<feature type="compositionally biased region" description="Acidic residues" evidence="10">
    <location>
        <begin position="99"/>
        <end position="110"/>
    </location>
</feature>
<feature type="region of interest" description="Disordered" evidence="10">
    <location>
        <begin position="51"/>
        <end position="122"/>
    </location>
</feature>
<dbReference type="PANTHER" id="PTHR11070:SF45">
    <property type="entry name" value="DNA 3'-5' HELICASE"/>
    <property type="match status" value="1"/>
</dbReference>
<dbReference type="GO" id="GO:0005829">
    <property type="term" value="C:cytosol"/>
    <property type="evidence" value="ECO:0007669"/>
    <property type="project" value="TreeGrafter"/>
</dbReference>
<organism evidence="12 13">
    <name type="scientific">Nocardiopsis kunsanensis</name>
    <dbReference type="NCBI Taxonomy" id="141693"/>
    <lineage>
        <taxon>Bacteria</taxon>
        <taxon>Bacillati</taxon>
        <taxon>Actinomycetota</taxon>
        <taxon>Actinomycetes</taxon>
        <taxon>Streptosporangiales</taxon>
        <taxon>Nocardiopsidaceae</taxon>
        <taxon>Nocardiopsis</taxon>
    </lineage>
</organism>
<gene>
    <name evidence="12" type="ORF">GCM10007147_13070</name>
</gene>
<reference evidence="12 13" key="1">
    <citation type="journal article" date="2014" name="Int. J. Syst. Evol. Microbiol.">
        <title>Complete genome sequence of Corynebacterium casei LMG S-19264T (=DSM 44701T), isolated from a smear-ripened cheese.</title>
        <authorList>
            <consortium name="US DOE Joint Genome Institute (JGI-PGF)"/>
            <person name="Walter F."/>
            <person name="Albersmeier A."/>
            <person name="Kalinowski J."/>
            <person name="Ruckert C."/>
        </authorList>
    </citation>
    <scope>NUCLEOTIDE SEQUENCE [LARGE SCALE GENOMIC DNA]</scope>
    <source>
        <strain evidence="12 13">KCTC 19473</strain>
    </source>
</reference>
<comment type="caution">
    <text evidence="12">The sequence shown here is derived from an EMBL/GenBank/DDBJ whole genome shotgun (WGS) entry which is preliminary data.</text>
</comment>
<evidence type="ECO:0000256" key="2">
    <source>
        <dbReference type="ARBA" id="ARBA00022801"/>
    </source>
</evidence>
<sequence length="752" mass="82640">MLFHVGEGDYILVDVRKRQHVYDNLDRFRYEVNKVTGALEIFGIVASRDVVEESPGTGEPSEPGAAQETGEPEEAEEAGQAAPGTAPETRSAPTADADPALEEAATDEAAPETPSTPASPPLFADYTAEQLRELGVAEGLISPALALTTENGLLEMVYGAPSHTEEVLLALADGNGFDQVLQNITGPVTAEGPVDTSDFSAALARPATRVTTSDTDLREVLEDDFSAWKVFLHPTQEKLVERTYRGPARISGGPGTGKTIVALHRVKHLVQQLPRGRNKAVLLTTYNTNLAADLRHRLLDLAGQDVLDRVDIVNIDKLSFRIVNESGQGSHGRRPISDDQVALEWRSMLTELGEQHWPPEFLEDEWNQVILGQGVRSRSEYFRARRAGRGQRLSRGQRAEIWQLVERFTMRLEEKGRWTYRQVAQAAAQAEGERAAKILANREREAQEGGQFLHRPDESMTNLRFRYEHVVVDEAQDLSSAHWSLLRAMVDQRENDIFLVGDTHQRIYDNRVSLGALGIRIRGRSSRLTLSYRTTREILGSALGLLGEEDWDDLDDGADTLSGYRSVLRGPRPTFRGSPTWAAECEAVVAWAQDLLQNAPRDTVPSIAVAAPTKREVDAVQYALSKAGVRAASLGKEGPPAGFEQAVHVGTLHRFKGLEYQHMAIAGVSEGLIPRAGLDRLRESAPTRYRHELQKARSLVFVAATRARDSLTVSWHGDPSPLLPKTAVRAAAGEEEARVDDGGLFQPAGTLF</sequence>
<dbReference type="GO" id="GO:0043138">
    <property type="term" value="F:3'-5' DNA helicase activity"/>
    <property type="evidence" value="ECO:0007669"/>
    <property type="project" value="UniProtKB-EC"/>
</dbReference>
<dbReference type="Pfam" id="PF00580">
    <property type="entry name" value="UvrD-helicase"/>
    <property type="match status" value="1"/>
</dbReference>
<dbReference type="GO" id="GO:0005524">
    <property type="term" value="F:ATP binding"/>
    <property type="evidence" value="ECO:0007669"/>
    <property type="project" value="UniProtKB-UniRule"/>
</dbReference>
<dbReference type="GO" id="GO:0016787">
    <property type="term" value="F:hydrolase activity"/>
    <property type="evidence" value="ECO:0007669"/>
    <property type="project" value="UniProtKB-UniRule"/>
</dbReference>
<proteinExistence type="predicted"/>
<dbReference type="Pfam" id="PF13361">
    <property type="entry name" value="UvrD_C"/>
    <property type="match status" value="1"/>
</dbReference>
<dbReference type="Gene3D" id="3.40.50.300">
    <property type="entry name" value="P-loop containing nucleotide triphosphate hydrolases"/>
    <property type="match status" value="3"/>
</dbReference>
<dbReference type="InterPro" id="IPR027417">
    <property type="entry name" value="P-loop_NTPase"/>
</dbReference>
<keyword evidence="3 9" id="KW-0347">Helicase</keyword>
<dbReference type="PANTHER" id="PTHR11070">
    <property type="entry name" value="UVRD / RECB / PCRA DNA HELICASE FAMILY MEMBER"/>
    <property type="match status" value="1"/>
</dbReference>
<dbReference type="AlphaFoldDB" id="A0A918X9X3"/>
<keyword evidence="5" id="KW-0413">Isomerase</keyword>
<accession>A0A918X9X3</accession>
<dbReference type="InterPro" id="IPR014017">
    <property type="entry name" value="DNA_helicase_UvrD-like_C"/>
</dbReference>
<protein>
    <recommendedName>
        <fullName evidence="7">DNA 3'-5' helicase</fullName>
        <ecNumber evidence="7">5.6.2.4</ecNumber>
    </recommendedName>
</protein>
<evidence type="ECO:0000313" key="12">
    <source>
        <dbReference type="EMBL" id="GHD20557.1"/>
    </source>
</evidence>
<evidence type="ECO:0000256" key="7">
    <source>
        <dbReference type="ARBA" id="ARBA00034808"/>
    </source>
</evidence>
<comment type="catalytic activity">
    <reaction evidence="6">
        <text>Couples ATP hydrolysis with the unwinding of duplex DNA by translocating in the 3'-5' direction.</text>
        <dbReference type="EC" id="5.6.2.4"/>
    </reaction>
</comment>
<keyword evidence="13" id="KW-1185">Reference proteome</keyword>